<keyword evidence="1" id="KW-0808">Transferase</keyword>
<evidence type="ECO:0000313" key="5">
    <source>
        <dbReference type="Proteomes" id="UP000182375"/>
    </source>
</evidence>
<dbReference type="CDD" id="cd00827">
    <property type="entry name" value="init_cond_enzymes"/>
    <property type="match status" value="1"/>
</dbReference>
<dbReference type="EMBL" id="FNTD01000003">
    <property type="protein sequence ID" value="SEB30978.1"/>
    <property type="molecule type" value="Genomic_DNA"/>
</dbReference>
<evidence type="ECO:0000256" key="1">
    <source>
        <dbReference type="ARBA" id="ARBA00022679"/>
    </source>
</evidence>
<proteinExistence type="predicted"/>
<dbReference type="PANTHER" id="PTHR34069:SF2">
    <property type="entry name" value="BETA-KETOACYL-[ACYL-CARRIER-PROTEIN] SYNTHASE III"/>
    <property type="match status" value="1"/>
</dbReference>
<dbReference type="RefSeq" id="WP_074989982.1">
    <property type="nucleotide sequence ID" value="NZ_FNTD01000003.1"/>
</dbReference>
<dbReference type="AlphaFoldDB" id="A0A1H4ICB4"/>
<reference evidence="4 5" key="1">
    <citation type="submission" date="2016-10" db="EMBL/GenBank/DDBJ databases">
        <authorList>
            <person name="de Groot N.N."/>
        </authorList>
    </citation>
    <scope>NUCLEOTIDE SEQUENCE [LARGE SCALE GENOMIC DNA]</scope>
    <source>
        <strain evidence="4 5">DSM 40306</strain>
    </source>
</reference>
<protein>
    <submittedName>
        <fullName evidence="4">3-oxoacyl-[acyl-carrier-protein] synthase-3</fullName>
    </submittedName>
</protein>
<dbReference type="InterPro" id="IPR016039">
    <property type="entry name" value="Thiolase-like"/>
</dbReference>
<evidence type="ECO:0000313" key="4">
    <source>
        <dbReference type="EMBL" id="SEB30978.1"/>
    </source>
</evidence>
<name>A0A1H4ICB4_9ACTN</name>
<gene>
    <name evidence="4" type="ORF">SAMN04490357_0100</name>
</gene>
<evidence type="ECO:0000256" key="2">
    <source>
        <dbReference type="ARBA" id="ARBA00023315"/>
    </source>
</evidence>
<dbReference type="GO" id="GO:0016747">
    <property type="term" value="F:acyltransferase activity, transferring groups other than amino-acyl groups"/>
    <property type="evidence" value="ECO:0007669"/>
    <property type="project" value="UniProtKB-ARBA"/>
</dbReference>
<evidence type="ECO:0000259" key="3">
    <source>
        <dbReference type="Pfam" id="PF08541"/>
    </source>
</evidence>
<organism evidence="4 5">
    <name type="scientific">Streptomyces misionensis</name>
    <dbReference type="NCBI Taxonomy" id="67331"/>
    <lineage>
        <taxon>Bacteria</taxon>
        <taxon>Bacillati</taxon>
        <taxon>Actinomycetota</taxon>
        <taxon>Actinomycetes</taxon>
        <taxon>Kitasatosporales</taxon>
        <taxon>Streptomycetaceae</taxon>
        <taxon>Streptomyces</taxon>
    </lineage>
</organism>
<dbReference type="Proteomes" id="UP000182375">
    <property type="component" value="Unassembled WGS sequence"/>
</dbReference>
<feature type="domain" description="Beta-ketoacyl-[acyl-carrier-protein] synthase III C-terminal" evidence="3">
    <location>
        <begin position="244"/>
        <end position="334"/>
    </location>
</feature>
<accession>A0A1H4ICB4</accession>
<dbReference type="GO" id="GO:0044550">
    <property type="term" value="P:secondary metabolite biosynthetic process"/>
    <property type="evidence" value="ECO:0007669"/>
    <property type="project" value="TreeGrafter"/>
</dbReference>
<dbReference type="STRING" id="67331.SAMN04490357_0100"/>
<dbReference type="Pfam" id="PF08541">
    <property type="entry name" value="ACP_syn_III_C"/>
    <property type="match status" value="1"/>
</dbReference>
<dbReference type="InterPro" id="IPR013747">
    <property type="entry name" value="ACP_syn_III_C"/>
</dbReference>
<dbReference type="SUPFAM" id="SSF53901">
    <property type="entry name" value="Thiolase-like"/>
    <property type="match status" value="1"/>
</dbReference>
<keyword evidence="2" id="KW-0012">Acyltransferase</keyword>
<sequence length="343" mass="36489">MKYNAVFIAGHGRWLPPALTVAEAAERDLCRPQDLAATGYLAATVSAGDSAPEMAARAARQALERSALDPGQVSVLLYANVYYQGHDLWAPASYVQREGLGNRCPAVEIRQLSNGGMAALELAAAHLTAAPGDAAALTVAADRFCLPGFDRWFSDPGTVYGDGAAALVLSNRDGWGRLLSLATVSDPELEAMHRGDDPFGPAPFTVRRPIDMKACQKGFRATASMSATVARTAAGQRAALTRALDEAGTDLATIDWYVLPHFGRRRLDASYTAPLSIPEERTLWSWFRGVGHLGAADQFASLGHLADTHALRPGQRVLVMGVGAGFTWSSAVVEVVRPPARPV</sequence>
<dbReference type="Gene3D" id="3.40.47.10">
    <property type="match status" value="2"/>
</dbReference>
<dbReference type="GeneID" id="95509425"/>
<dbReference type="PANTHER" id="PTHR34069">
    <property type="entry name" value="3-OXOACYL-[ACYL-CARRIER-PROTEIN] SYNTHASE 3"/>
    <property type="match status" value="1"/>
</dbReference>